<dbReference type="RefSeq" id="WP_341671921.1">
    <property type="nucleotide sequence ID" value="NZ_JBBYHV010000001.1"/>
</dbReference>
<dbReference type="PANTHER" id="PTHR43809:SF1">
    <property type="entry name" value="NITRITE REDUCTASE (NADH) LARGE SUBUNIT"/>
    <property type="match status" value="1"/>
</dbReference>
<evidence type="ECO:0000259" key="19">
    <source>
        <dbReference type="Pfam" id="PF03460"/>
    </source>
</evidence>
<comment type="cofactor">
    <cofactor evidence="16">
        <name>[2Fe-2S] cluster</name>
        <dbReference type="ChEBI" id="CHEBI:190135"/>
    </cofactor>
</comment>
<dbReference type="EMBL" id="JBBYHV010000001">
    <property type="protein sequence ID" value="MEL1249385.1"/>
    <property type="molecule type" value="Genomic_DNA"/>
</dbReference>
<dbReference type="PRINTS" id="PR00368">
    <property type="entry name" value="FADPNR"/>
</dbReference>
<evidence type="ECO:0000256" key="2">
    <source>
        <dbReference type="ARBA" id="ARBA00001966"/>
    </source>
</evidence>
<organism evidence="23 24">
    <name type="scientific">Aurantiacibacter gilvus</name>
    <dbReference type="NCBI Taxonomy" id="3139141"/>
    <lineage>
        <taxon>Bacteria</taxon>
        <taxon>Pseudomonadati</taxon>
        <taxon>Pseudomonadota</taxon>
        <taxon>Alphaproteobacteria</taxon>
        <taxon>Sphingomonadales</taxon>
        <taxon>Erythrobacteraceae</taxon>
        <taxon>Aurantiacibacter</taxon>
    </lineage>
</organism>
<dbReference type="SUPFAM" id="SSF51905">
    <property type="entry name" value="FAD/NAD(P)-binding domain"/>
    <property type="match status" value="2"/>
</dbReference>
<comment type="cofactor">
    <cofactor evidence="1">
        <name>siroheme</name>
        <dbReference type="ChEBI" id="CHEBI:60052"/>
    </cofactor>
</comment>
<feature type="domain" description="BFD-like [2Fe-2S]-binding" evidence="20">
    <location>
        <begin position="492"/>
        <end position="541"/>
    </location>
</feature>
<evidence type="ECO:0000259" key="20">
    <source>
        <dbReference type="Pfam" id="PF04324"/>
    </source>
</evidence>
<name>A0ABU9IAY7_9SPHN</name>
<dbReference type="PIRSF" id="PIRSF037149">
    <property type="entry name" value="NirB"/>
    <property type="match status" value="1"/>
</dbReference>
<evidence type="ECO:0000256" key="5">
    <source>
        <dbReference type="ARBA" id="ARBA00010429"/>
    </source>
</evidence>
<evidence type="ECO:0000256" key="13">
    <source>
        <dbReference type="ARBA" id="ARBA00023004"/>
    </source>
</evidence>
<dbReference type="InterPro" id="IPR041575">
    <property type="entry name" value="Rubredoxin_C"/>
</dbReference>
<dbReference type="InterPro" id="IPR005117">
    <property type="entry name" value="NiRdtase/SiRdtase_haem-b_fer"/>
</dbReference>
<comment type="caution">
    <text evidence="23">The sequence shown here is derived from an EMBL/GenBank/DDBJ whole genome shotgun (WGS) entry which is preliminary data.</text>
</comment>
<evidence type="ECO:0000256" key="14">
    <source>
        <dbReference type="ARBA" id="ARBA00023014"/>
    </source>
</evidence>
<dbReference type="InterPro" id="IPR017121">
    <property type="entry name" value="Nitrite_Rdtase_lsu"/>
</dbReference>
<dbReference type="Pfam" id="PF01077">
    <property type="entry name" value="NIR_SIR"/>
    <property type="match status" value="1"/>
</dbReference>
<evidence type="ECO:0000256" key="3">
    <source>
        <dbReference type="ARBA" id="ARBA00001974"/>
    </source>
</evidence>
<evidence type="ECO:0000256" key="12">
    <source>
        <dbReference type="ARBA" id="ARBA00023002"/>
    </source>
</evidence>
<evidence type="ECO:0000256" key="4">
    <source>
        <dbReference type="ARBA" id="ARBA00005096"/>
    </source>
</evidence>
<keyword evidence="15 17" id="KW-0534">Nitrate assimilation</keyword>
<dbReference type="PRINTS" id="PR00397">
    <property type="entry name" value="SIROHAEM"/>
</dbReference>
<dbReference type="Gene3D" id="3.30.390.30">
    <property type="match status" value="1"/>
</dbReference>
<evidence type="ECO:0000256" key="7">
    <source>
        <dbReference type="ARBA" id="ARBA00022617"/>
    </source>
</evidence>
<dbReference type="PRINTS" id="PR00411">
    <property type="entry name" value="PNDRDTASEI"/>
</dbReference>
<dbReference type="InterPro" id="IPR041854">
    <property type="entry name" value="BFD-like_2Fe2S-bd_dom_sf"/>
</dbReference>
<comment type="similarity">
    <text evidence="5">Belongs to the nitrite and sulfite reductase 4Fe-4S domain family.</text>
</comment>
<evidence type="ECO:0000259" key="22">
    <source>
        <dbReference type="Pfam" id="PF18267"/>
    </source>
</evidence>
<protein>
    <submittedName>
        <fullName evidence="23">Nitrite reductase large subunit NirB</fullName>
    </submittedName>
</protein>
<evidence type="ECO:0000313" key="23">
    <source>
        <dbReference type="EMBL" id="MEL1249385.1"/>
    </source>
</evidence>
<comment type="cofactor">
    <cofactor evidence="2">
        <name>[4Fe-4S] cluster</name>
        <dbReference type="ChEBI" id="CHEBI:49883"/>
    </cofactor>
</comment>
<dbReference type="InterPro" id="IPR007419">
    <property type="entry name" value="BFD-like_2Fe2S-bd_dom"/>
</dbReference>
<keyword evidence="9" id="KW-0001">2Fe-2S</keyword>
<evidence type="ECO:0000256" key="6">
    <source>
        <dbReference type="ARBA" id="ARBA00022485"/>
    </source>
</evidence>
<feature type="domain" description="FAD/NAD(P)-binding" evidence="21">
    <location>
        <begin position="14"/>
        <end position="290"/>
    </location>
</feature>
<evidence type="ECO:0000259" key="18">
    <source>
        <dbReference type="Pfam" id="PF01077"/>
    </source>
</evidence>
<evidence type="ECO:0000256" key="10">
    <source>
        <dbReference type="ARBA" id="ARBA00022723"/>
    </source>
</evidence>
<keyword evidence="8 17" id="KW-0285">Flavoprotein</keyword>
<evidence type="ECO:0000256" key="16">
    <source>
        <dbReference type="ARBA" id="ARBA00034078"/>
    </source>
</evidence>
<comment type="pathway">
    <text evidence="4">Nitrogen metabolism; nitrate reduction (assimilation).</text>
</comment>
<proteinExistence type="inferred from homology"/>
<evidence type="ECO:0000256" key="9">
    <source>
        <dbReference type="ARBA" id="ARBA00022714"/>
    </source>
</evidence>
<dbReference type="Pfam" id="PF07992">
    <property type="entry name" value="Pyr_redox_2"/>
    <property type="match status" value="1"/>
</dbReference>
<keyword evidence="6" id="KW-0004">4Fe-4S</keyword>
<evidence type="ECO:0000256" key="15">
    <source>
        <dbReference type="ARBA" id="ARBA00023063"/>
    </source>
</evidence>
<dbReference type="CDD" id="cd19943">
    <property type="entry name" value="NirB_Fer2_BFD-like_1"/>
    <property type="match status" value="1"/>
</dbReference>
<dbReference type="PROSITE" id="PS00365">
    <property type="entry name" value="NIR_SIR"/>
    <property type="match status" value="1"/>
</dbReference>
<evidence type="ECO:0000256" key="1">
    <source>
        <dbReference type="ARBA" id="ARBA00001929"/>
    </source>
</evidence>
<dbReference type="CDD" id="cd19944">
    <property type="entry name" value="NirB_Fer2_BFD-like_2"/>
    <property type="match status" value="1"/>
</dbReference>
<dbReference type="Pfam" id="PF03460">
    <property type="entry name" value="NIR_SIR_ferr"/>
    <property type="match status" value="1"/>
</dbReference>
<dbReference type="InterPro" id="IPR052034">
    <property type="entry name" value="NasD-like"/>
</dbReference>
<sequence length="825" mass="89864">MNAQSTIVVQGKEKLVVIGNGMAGCRAVEEVLERDPDRFEVTIFGAEPRVNYNRIMLSPVLAGEKTFDEIVLNTAEWYDENGITLVSGDPVREIDRDSKKVIAASGKAEPYDKLLIATGSDPFIVPVPGHDLPGVVTFRDLDDVDRMLAAAEKGGEAVVIGGGLLGLEAAHGLTLRGMKVTVIHLMPTLMERQLDEAAGYLLRQELESRGQTIMTSANTKEILGADGHVVAVELDDGTRIRADIVVMAVGIRPSTGLAKSAGLDCERGILVDDHMVTSDPDILAVGECVQHRGLCYGLVAPLWDMCRALADHVTDRPSGYQGSVTSTKLKVSGIDLFSAGDFGGGEDCEDIVMRDAARGVYKRVVLKDNRVIGAVLYGDTADGNWYFDLLKKEEDVSDIREALIFGQAFASGGALADPNAAVAALSDDAEICGCNGVSKGKVVQCISGGAHSVDAVRSQCKASASCGSCTSLVESLLQITLGGEVESGPLTLCKCTSFTHDDVRRLIIEKGLKEIPQVMQELHWTTPDGCSACRPALNYYLLCAWPAEYQDDEKSRFVNERLHANIQKDGTYSVVPRMWGGLTNPRELRAIADVVEKYDAPMVKVTGGQRLDIFGIKKEDLPAVWADLNAAGMVSGHAYGKALRTVKTCVGSEWCRFGTQDSTGLGVKLEQATWGSYMPHKFKMAVSGCPRNCAEATIKDFGVVCVDSGYELHVGGNGGIKVRATDLLCKVETEEEAMRTCLAFIQLYREDAHYLERTAPWLERKGLDWIKAQLFDDPERIGRLAARFRISQKYWQVDPWERRAAGHQRNLHRHLATIRPELEEA</sequence>
<dbReference type="InterPro" id="IPR045854">
    <property type="entry name" value="NO2/SO3_Rdtase_4Fe4S_sf"/>
</dbReference>
<dbReference type="InterPro" id="IPR006067">
    <property type="entry name" value="NO2/SO3_Rdtase_4Fe4S_dom"/>
</dbReference>
<dbReference type="InterPro" id="IPR006066">
    <property type="entry name" value="NO2/SO3_Rdtase_FeS/sirohaem_BS"/>
</dbReference>
<dbReference type="InterPro" id="IPR036136">
    <property type="entry name" value="Nit/Sulf_reduc_fer-like_dom_sf"/>
</dbReference>
<accession>A0ABU9IAY7</accession>
<evidence type="ECO:0000256" key="8">
    <source>
        <dbReference type="ARBA" id="ARBA00022630"/>
    </source>
</evidence>
<dbReference type="Gene3D" id="3.30.413.10">
    <property type="entry name" value="Sulfite Reductase Hemoprotein, domain 1"/>
    <property type="match status" value="1"/>
</dbReference>
<evidence type="ECO:0000256" key="11">
    <source>
        <dbReference type="ARBA" id="ARBA00022827"/>
    </source>
</evidence>
<dbReference type="InterPro" id="IPR016156">
    <property type="entry name" value="FAD/NAD-linked_Rdtase_dimer_sf"/>
</dbReference>
<comment type="cofactor">
    <cofactor evidence="3 17">
        <name>FAD</name>
        <dbReference type="ChEBI" id="CHEBI:57692"/>
    </cofactor>
</comment>
<keyword evidence="24" id="KW-1185">Reference proteome</keyword>
<dbReference type="Gene3D" id="1.10.10.1100">
    <property type="entry name" value="BFD-like [2Fe-2S]-binding domain"/>
    <property type="match status" value="1"/>
</dbReference>
<gene>
    <name evidence="23" type="primary">nirB</name>
    <name evidence="23" type="ORF">AAEO60_01730</name>
</gene>
<feature type="domain" description="Nitrite/sulphite reductase 4Fe-4S" evidence="18">
    <location>
        <begin position="640"/>
        <end position="774"/>
    </location>
</feature>
<evidence type="ECO:0000259" key="21">
    <source>
        <dbReference type="Pfam" id="PF07992"/>
    </source>
</evidence>
<dbReference type="Gene3D" id="3.50.50.60">
    <property type="entry name" value="FAD/NAD(P)-binding domain"/>
    <property type="match status" value="2"/>
</dbReference>
<keyword evidence="10" id="KW-0479">Metal-binding</keyword>
<dbReference type="InterPro" id="IPR023753">
    <property type="entry name" value="FAD/NAD-binding_dom"/>
</dbReference>
<keyword evidence="11 17" id="KW-0274">FAD</keyword>
<feature type="domain" description="BFD-like [2Fe-2S]-binding" evidence="20">
    <location>
        <begin position="431"/>
        <end position="478"/>
    </location>
</feature>
<dbReference type="InterPro" id="IPR012744">
    <property type="entry name" value="Nitri_red_NirB"/>
</dbReference>
<evidence type="ECO:0000313" key="24">
    <source>
        <dbReference type="Proteomes" id="UP001497045"/>
    </source>
</evidence>
<dbReference type="SUPFAM" id="SSF55124">
    <property type="entry name" value="Nitrite/Sulfite reductase N-terminal domain-like"/>
    <property type="match status" value="1"/>
</dbReference>
<keyword evidence="12" id="KW-0560">Oxidoreductase</keyword>
<dbReference type="PANTHER" id="PTHR43809">
    <property type="entry name" value="NITRITE REDUCTASE (NADH) LARGE SUBUNIT"/>
    <property type="match status" value="1"/>
</dbReference>
<feature type="domain" description="Nitrite/Sulfite reductase ferredoxin-like" evidence="19">
    <location>
        <begin position="567"/>
        <end position="631"/>
    </location>
</feature>
<reference evidence="23 24" key="1">
    <citation type="submission" date="2024-04" db="EMBL/GenBank/DDBJ databases">
        <title>Aurantiacibacter sp. DGU6 16S ribosomal RNA gene Genome sequencing and assembly.</title>
        <authorList>
            <person name="Park S."/>
        </authorList>
    </citation>
    <scope>NUCLEOTIDE SEQUENCE [LARGE SCALE GENOMIC DNA]</scope>
    <source>
        <strain evidence="23 24">DGU6</strain>
    </source>
</reference>
<keyword evidence="7" id="KW-0349">Heme</keyword>
<dbReference type="Proteomes" id="UP001497045">
    <property type="component" value="Unassembled WGS sequence"/>
</dbReference>
<keyword evidence="14" id="KW-0411">Iron-sulfur</keyword>
<dbReference type="Pfam" id="PF18267">
    <property type="entry name" value="Rubredoxin_C"/>
    <property type="match status" value="1"/>
</dbReference>
<dbReference type="NCBIfam" id="TIGR02374">
    <property type="entry name" value="nitri_red_nirB"/>
    <property type="match status" value="1"/>
</dbReference>
<feature type="domain" description="NADH-rubredoxin oxidoreductase C-terminal" evidence="22">
    <location>
        <begin position="326"/>
        <end position="393"/>
    </location>
</feature>
<keyword evidence="13" id="KW-0408">Iron</keyword>
<dbReference type="InterPro" id="IPR036188">
    <property type="entry name" value="FAD/NAD-bd_sf"/>
</dbReference>
<evidence type="ECO:0000256" key="17">
    <source>
        <dbReference type="PIRNR" id="PIRNR037149"/>
    </source>
</evidence>
<dbReference type="Pfam" id="PF04324">
    <property type="entry name" value="Fer2_BFD"/>
    <property type="match status" value="2"/>
</dbReference>
<dbReference type="SUPFAM" id="SSF56014">
    <property type="entry name" value="Nitrite and sulphite reductase 4Fe-4S domain-like"/>
    <property type="match status" value="1"/>
</dbReference>